<dbReference type="EMBL" id="AJTX02000004">
    <property type="protein sequence ID" value="KKI99599.1"/>
    <property type="molecule type" value="Genomic_DNA"/>
</dbReference>
<dbReference type="CDD" id="cd24008">
    <property type="entry name" value="ASKHA_NBD_GLK"/>
    <property type="match status" value="1"/>
</dbReference>
<evidence type="ECO:0000313" key="6">
    <source>
        <dbReference type="Proteomes" id="UP000034681"/>
    </source>
</evidence>
<dbReference type="GO" id="GO:0004340">
    <property type="term" value="F:glucokinase activity"/>
    <property type="evidence" value="ECO:0007669"/>
    <property type="project" value="UniProtKB-UniRule"/>
</dbReference>
<dbReference type="Proteomes" id="UP000034681">
    <property type="component" value="Unassembled WGS sequence"/>
</dbReference>
<gene>
    <name evidence="3" type="primary">glk</name>
    <name evidence="5" type="ORF">PROH_06725</name>
</gene>
<evidence type="ECO:0000256" key="4">
    <source>
        <dbReference type="RuleBase" id="RU004046"/>
    </source>
</evidence>
<name>A0A0M2PU05_PROHO</name>
<dbReference type="GO" id="GO:0005737">
    <property type="term" value="C:cytoplasm"/>
    <property type="evidence" value="ECO:0007669"/>
    <property type="project" value="UniProtKB-SubCell"/>
</dbReference>
<evidence type="ECO:0000256" key="1">
    <source>
        <dbReference type="ARBA" id="ARBA00022679"/>
    </source>
</evidence>
<evidence type="ECO:0000256" key="3">
    <source>
        <dbReference type="HAMAP-Rule" id="MF_00524"/>
    </source>
</evidence>
<comment type="subcellular location">
    <subcellularLocation>
        <location evidence="3">Cytoplasm</location>
    </subcellularLocation>
</comment>
<dbReference type="OrthoDB" id="9800595at2"/>
<evidence type="ECO:0000256" key="2">
    <source>
        <dbReference type="ARBA" id="ARBA00022777"/>
    </source>
</evidence>
<keyword evidence="6" id="KW-1185">Reference proteome</keyword>
<dbReference type="eggNOG" id="COG0837">
    <property type="taxonomic scope" value="Bacteria"/>
</dbReference>
<dbReference type="GO" id="GO:0005536">
    <property type="term" value="F:D-glucose binding"/>
    <property type="evidence" value="ECO:0007669"/>
    <property type="project" value="InterPro"/>
</dbReference>
<keyword evidence="3" id="KW-0963">Cytoplasm</keyword>
<sequence>MQIIAGDVGGTKTILHLVDVPERPPTFGEEPFRLHTLHQGTYTSAHYPDLAPIVTQFLGEARSAGWKIQAEGACFAIAGPVIHNTCRLTNLDWSLTGNRLAQDLQVPSVELINDFAAVGYGVLGLGEGDLCTLQVGDRDTTAPIAVLGAGTGLGEAFLIRQKAESGDQYQVFASEGGHTSFAPRSTLEFELLQNIQDRHQVERVSVERVVSGQGVVAIYQFLRDCYKRPEDALVAGVLRQWEQEPPTAKTLDPAATIAQSADRDPLCQETLELFITAYGAEAGDMALKLLPYGGLYVAGGIAAKNLALMRSGLFMDAFQAKGRVSGMLDRVPVQIVLNPEVGLIGAALYGSRLTLSRSGQ</sequence>
<dbReference type="SUPFAM" id="SSF53067">
    <property type="entry name" value="Actin-like ATPase domain"/>
    <property type="match status" value="1"/>
</dbReference>
<keyword evidence="3" id="KW-0067">ATP-binding</keyword>
<dbReference type="GO" id="GO:0006096">
    <property type="term" value="P:glycolytic process"/>
    <property type="evidence" value="ECO:0007669"/>
    <property type="project" value="UniProtKB-UniRule"/>
</dbReference>
<dbReference type="NCBIfam" id="NF001415">
    <property type="entry name" value="PRK00292.1-2"/>
    <property type="match status" value="1"/>
</dbReference>
<dbReference type="PANTHER" id="PTHR47363:SF1">
    <property type="entry name" value="GLUCOKINASE"/>
    <property type="match status" value="1"/>
</dbReference>
<feature type="binding site" evidence="3">
    <location>
        <begin position="6"/>
        <end position="11"/>
    </location>
    <ligand>
        <name>ATP</name>
        <dbReference type="ChEBI" id="CHEBI:30616"/>
    </ligand>
</feature>
<keyword evidence="3" id="KW-0324">Glycolysis</keyword>
<dbReference type="EC" id="2.7.1.2" evidence="3"/>
<reference evidence="5" key="1">
    <citation type="submission" date="2012-04" db="EMBL/GenBank/DDBJ databases">
        <authorList>
            <person name="Borisov I.G."/>
            <person name="Ivanikova N.V."/>
            <person name="Pinevich A.V."/>
        </authorList>
    </citation>
    <scope>NUCLEOTIDE SEQUENCE</scope>
    <source>
        <strain evidence="5">CALU 1027</strain>
    </source>
</reference>
<comment type="caution">
    <text evidence="5">The sequence shown here is derived from an EMBL/GenBank/DDBJ whole genome shotgun (WGS) entry which is preliminary data.</text>
</comment>
<dbReference type="Pfam" id="PF02685">
    <property type="entry name" value="Glucokinase"/>
    <property type="match status" value="1"/>
</dbReference>
<dbReference type="STRING" id="317619.GCA_000332315_00091"/>
<dbReference type="RefSeq" id="WP_017710812.1">
    <property type="nucleotide sequence ID" value="NZ_KB235933.1"/>
</dbReference>
<comment type="catalytic activity">
    <reaction evidence="3">
        <text>D-glucose + ATP = D-glucose 6-phosphate + ADP + H(+)</text>
        <dbReference type="Rhea" id="RHEA:17825"/>
        <dbReference type="ChEBI" id="CHEBI:4167"/>
        <dbReference type="ChEBI" id="CHEBI:15378"/>
        <dbReference type="ChEBI" id="CHEBI:30616"/>
        <dbReference type="ChEBI" id="CHEBI:61548"/>
        <dbReference type="ChEBI" id="CHEBI:456216"/>
        <dbReference type="EC" id="2.7.1.2"/>
    </reaction>
</comment>
<accession>A0A0M2PU05</accession>
<keyword evidence="3" id="KW-0547">Nucleotide-binding</keyword>
<dbReference type="HAMAP" id="MF_00524">
    <property type="entry name" value="Glucokinase"/>
    <property type="match status" value="1"/>
</dbReference>
<evidence type="ECO:0000313" key="5">
    <source>
        <dbReference type="EMBL" id="KKI99599.1"/>
    </source>
</evidence>
<dbReference type="PANTHER" id="PTHR47363">
    <property type="entry name" value="GLUCOKINASE"/>
    <property type="match status" value="1"/>
</dbReference>
<proteinExistence type="inferred from homology"/>
<organism evidence="5 6">
    <name type="scientific">Prochlorothrix hollandica PCC 9006 = CALU 1027</name>
    <dbReference type="NCBI Taxonomy" id="317619"/>
    <lineage>
        <taxon>Bacteria</taxon>
        <taxon>Bacillati</taxon>
        <taxon>Cyanobacteriota</taxon>
        <taxon>Cyanophyceae</taxon>
        <taxon>Prochlorotrichales</taxon>
        <taxon>Prochlorotrichaceae</taxon>
        <taxon>Prochlorothrix</taxon>
    </lineage>
</organism>
<comment type="similarity">
    <text evidence="3 4">Belongs to the bacterial glucokinase family.</text>
</comment>
<dbReference type="InterPro" id="IPR003836">
    <property type="entry name" value="Glucokinase"/>
</dbReference>
<dbReference type="AlphaFoldDB" id="A0A0M2PU05"/>
<dbReference type="GO" id="GO:0005524">
    <property type="term" value="F:ATP binding"/>
    <property type="evidence" value="ECO:0007669"/>
    <property type="project" value="UniProtKB-UniRule"/>
</dbReference>
<dbReference type="InterPro" id="IPR043129">
    <property type="entry name" value="ATPase_NBD"/>
</dbReference>
<keyword evidence="2 3" id="KW-0418">Kinase</keyword>
<dbReference type="NCBIfam" id="TIGR00749">
    <property type="entry name" value="glk"/>
    <property type="match status" value="1"/>
</dbReference>
<protein>
    <recommendedName>
        <fullName evidence="3">Glucokinase</fullName>
        <ecNumber evidence="3">2.7.1.2</ecNumber>
    </recommendedName>
    <alternativeName>
        <fullName evidence="3">Glucose kinase</fullName>
    </alternativeName>
</protein>
<dbReference type="Gene3D" id="3.40.367.20">
    <property type="match status" value="1"/>
</dbReference>
<keyword evidence="1 3" id="KW-0808">Transferase</keyword>
<dbReference type="Gene3D" id="3.30.420.40">
    <property type="match status" value="1"/>
</dbReference>